<keyword evidence="5" id="KW-1185">Reference proteome</keyword>
<name>A0AAD8YLH3_9STRA</name>
<keyword evidence="2" id="KW-1133">Transmembrane helix</keyword>
<dbReference type="Proteomes" id="UP001224775">
    <property type="component" value="Unassembled WGS sequence"/>
</dbReference>
<protein>
    <submittedName>
        <fullName evidence="4">Uncharacterized protein</fullName>
    </submittedName>
</protein>
<dbReference type="AlphaFoldDB" id="A0AAD8YLH3"/>
<accession>A0AAD8YLH3</accession>
<evidence type="ECO:0000256" key="3">
    <source>
        <dbReference type="SAM" id="SignalP"/>
    </source>
</evidence>
<keyword evidence="2" id="KW-0472">Membrane</keyword>
<feature type="signal peptide" evidence="3">
    <location>
        <begin position="1"/>
        <end position="22"/>
    </location>
</feature>
<evidence type="ECO:0000313" key="5">
    <source>
        <dbReference type="Proteomes" id="UP001224775"/>
    </source>
</evidence>
<reference evidence="4" key="1">
    <citation type="submission" date="2023-06" db="EMBL/GenBank/DDBJ databases">
        <title>Survivors Of The Sea: Transcriptome response of Skeletonema marinoi to long-term dormancy.</title>
        <authorList>
            <person name="Pinder M.I.M."/>
            <person name="Kourtchenko O."/>
            <person name="Robertson E.K."/>
            <person name="Larsson T."/>
            <person name="Maumus F."/>
            <person name="Osuna-Cruz C.M."/>
            <person name="Vancaester E."/>
            <person name="Stenow R."/>
            <person name="Vandepoele K."/>
            <person name="Ploug H."/>
            <person name="Bruchert V."/>
            <person name="Godhe A."/>
            <person name="Topel M."/>
        </authorList>
    </citation>
    <scope>NUCLEOTIDE SEQUENCE</scope>
    <source>
        <strain evidence="4">R05AC</strain>
    </source>
</reference>
<gene>
    <name evidence="4" type="ORF">QTG54_001435</name>
</gene>
<keyword evidence="2" id="KW-0812">Transmembrane</keyword>
<sequence length="267" mass="29387">MKTTSSVFSAAILLSAASAARAASDNQCFDFTPMSSVSNYLGATLDYSVADRICCHNHKFAEYRGYLAAPEVDFFGRLDPSVETVFYDSVCGLPLFIAPRGRTFDDFKKESLKHGWPSFRPEEMISENVIIHDDGRMESVCLSHLGHNLPTGGVDRYCIDLVCMAGEPLSAGDERNQILQYMHQEQIINATELNTTSYTSSAEQYSGKTSNATAIIISVAVVGLFLVVVAFVCCEKPGWKRKGDEIQVGSSETSTSIHEDDEENEIY</sequence>
<dbReference type="Gene3D" id="2.170.150.20">
    <property type="entry name" value="Peptide methionine sulfoxide reductase"/>
    <property type="match status" value="1"/>
</dbReference>
<dbReference type="InterPro" id="IPR011057">
    <property type="entry name" value="Mss4-like_sf"/>
</dbReference>
<organism evidence="4 5">
    <name type="scientific">Skeletonema marinoi</name>
    <dbReference type="NCBI Taxonomy" id="267567"/>
    <lineage>
        <taxon>Eukaryota</taxon>
        <taxon>Sar</taxon>
        <taxon>Stramenopiles</taxon>
        <taxon>Ochrophyta</taxon>
        <taxon>Bacillariophyta</taxon>
        <taxon>Coscinodiscophyceae</taxon>
        <taxon>Thalassiosirophycidae</taxon>
        <taxon>Thalassiosirales</taxon>
        <taxon>Skeletonemataceae</taxon>
        <taxon>Skeletonema</taxon>
        <taxon>Skeletonema marinoi-dohrnii complex</taxon>
    </lineage>
</organism>
<proteinExistence type="predicted"/>
<evidence type="ECO:0000313" key="4">
    <source>
        <dbReference type="EMBL" id="KAK1747472.1"/>
    </source>
</evidence>
<evidence type="ECO:0000256" key="1">
    <source>
        <dbReference type="SAM" id="MobiDB-lite"/>
    </source>
</evidence>
<feature type="transmembrane region" description="Helical" evidence="2">
    <location>
        <begin position="214"/>
        <end position="234"/>
    </location>
</feature>
<feature type="chain" id="PRO_5042277251" evidence="3">
    <location>
        <begin position="23"/>
        <end position="267"/>
    </location>
</feature>
<evidence type="ECO:0000256" key="2">
    <source>
        <dbReference type="SAM" id="Phobius"/>
    </source>
</evidence>
<dbReference type="SUPFAM" id="SSF51316">
    <property type="entry name" value="Mss4-like"/>
    <property type="match status" value="1"/>
</dbReference>
<comment type="caution">
    <text evidence="4">The sequence shown here is derived from an EMBL/GenBank/DDBJ whole genome shotgun (WGS) entry which is preliminary data.</text>
</comment>
<feature type="region of interest" description="Disordered" evidence="1">
    <location>
        <begin position="244"/>
        <end position="267"/>
    </location>
</feature>
<dbReference type="EMBL" id="JATAAI010000002">
    <property type="protein sequence ID" value="KAK1747472.1"/>
    <property type="molecule type" value="Genomic_DNA"/>
</dbReference>
<keyword evidence="3" id="KW-0732">Signal</keyword>